<feature type="compositionally biased region" description="Low complexity" evidence="1">
    <location>
        <begin position="326"/>
        <end position="335"/>
    </location>
</feature>
<dbReference type="RefSeq" id="WP_006215549.1">
    <property type="nucleotide sequence ID" value="NZ_ANHZ02000021.1"/>
</dbReference>
<feature type="transmembrane region" description="Helical" evidence="2">
    <location>
        <begin position="359"/>
        <end position="377"/>
    </location>
</feature>
<reference evidence="3 4" key="1">
    <citation type="journal article" date="2014" name="Genome Announc.">
        <title>Draft Genome Sequence of Kocuria palustris PEL.</title>
        <authorList>
            <person name="Sharma G."/>
            <person name="Khatri I."/>
            <person name="Subramanian S."/>
        </authorList>
    </citation>
    <scope>NUCLEOTIDE SEQUENCE [LARGE SCALE GENOMIC DNA]</scope>
    <source>
        <strain evidence="3 4">PEL</strain>
    </source>
</reference>
<proteinExistence type="predicted"/>
<sequence>MADYPLNDRGSLQVVTENFYDAEIIRVFGDLPLGTPRSYDGPAVLVPEPDHPVDPTTITVRINGQRVGHLAPQDAERYWPSITRVVASGYDAVATAHLKASLVAADDFTEVDADLRLDLAAPDLLFPLNSAPQRATVLPQGSSIKVLDESQHAEYLHSVLPRTGEGRVMLTLEVNQVRTPAGEHVDIVEVLHQRQVVGRLSTQLSEVFIPVIRHAFDHDLLTAAWGTIRGTSYEVSLTVQAARPDMIPDEWFERLPREFLPLEPEADSYRVPNAYVPSELEAARPSRWRRRSGGATGTAETTHGAFPGLAGRGEQEDTQSPKRAPRASGRGSSRAHPPGSQAERAGGGRQVQGGRPDGTFVGLLAITAALVVLGLIFVGREPLVTALCLIVALAAGLMAFYLRSVMPGSTRRSEQDSAGLDDDARQQVGTGPDTRDDIPTVAEPAQRDKTPNES</sequence>
<dbReference type="EMBL" id="ANHZ02000021">
    <property type="protein sequence ID" value="EME35773.1"/>
    <property type="molecule type" value="Genomic_DNA"/>
</dbReference>
<keyword evidence="2" id="KW-0472">Membrane</keyword>
<dbReference type="Proteomes" id="UP000009877">
    <property type="component" value="Unassembled WGS sequence"/>
</dbReference>
<keyword evidence="2" id="KW-1133">Transmembrane helix</keyword>
<keyword evidence="4" id="KW-1185">Reference proteome</keyword>
<comment type="caution">
    <text evidence="3">The sequence shown here is derived from an EMBL/GenBank/DDBJ whole genome shotgun (WGS) entry which is preliminary data.</text>
</comment>
<feature type="compositionally biased region" description="Basic and acidic residues" evidence="1">
    <location>
        <begin position="445"/>
        <end position="454"/>
    </location>
</feature>
<feature type="region of interest" description="Disordered" evidence="1">
    <location>
        <begin position="282"/>
        <end position="354"/>
    </location>
</feature>
<feature type="transmembrane region" description="Helical" evidence="2">
    <location>
        <begin position="383"/>
        <end position="402"/>
    </location>
</feature>
<dbReference type="STRING" id="71999.KPaMU14_06655"/>
<evidence type="ECO:0000313" key="4">
    <source>
        <dbReference type="Proteomes" id="UP000009877"/>
    </source>
</evidence>
<evidence type="ECO:0000313" key="3">
    <source>
        <dbReference type="EMBL" id="EME35773.1"/>
    </source>
</evidence>
<evidence type="ECO:0000256" key="2">
    <source>
        <dbReference type="SAM" id="Phobius"/>
    </source>
</evidence>
<evidence type="ECO:0000256" key="1">
    <source>
        <dbReference type="SAM" id="MobiDB-lite"/>
    </source>
</evidence>
<name>M2XSH2_9MICC</name>
<protein>
    <recommendedName>
        <fullName evidence="5">HIRAN domain-containing protein</fullName>
    </recommendedName>
</protein>
<keyword evidence="2" id="KW-0812">Transmembrane</keyword>
<accession>M2XSH2</accession>
<dbReference type="AlphaFoldDB" id="M2XSH2"/>
<gene>
    <name evidence="3" type="ORF">C884_01323</name>
</gene>
<evidence type="ECO:0008006" key="5">
    <source>
        <dbReference type="Google" id="ProtNLM"/>
    </source>
</evidence>
<feature type="region of interest" description="Disordered" evidence="1">
    <location>
        <begin position="410"/>
        <end position="454"/>
    </location>
</feature>
<organism evidence="3 4">
    <name type="scientific">Kocuria palustris PEL</name>
    <dbReference type="NCBI Taxonomy" id="1236550"/>
    <lineage>
        <taxon>Bacteria</taxon>
        <taxon>Bacillati</taxon>
        <taxon>Actinomycetota</taxon>
        <taxon>Actinomycetes</taxon>
        <taxon>Micrococcales</taxon>
        <taxon>Micrococcaceae</taxon>
        <taxon>Kocuria</taxon>
    </lineage>
</organism>